<accession>A0A1M6QES3</accession>
<reference evidence="3" key="1">
    <citation type="submission" date="2016-11" db="EMBL/GenBank/DDBJ databases">
        <authorList>
            <person name="Varghese N."/>
            <person name="Submissions S."/>
        </authorList>
    </citation>
    <scope>NUCLEOTIDE SEQUENCE [LARGE SCALE GENOMIC DNA]</scope>
    <source>
        <strain evidence="3">UWOS</strain>
    </source>
</reference>
<proteinExistence type="predicted"/>
<keyword evidence="3" id="KW-1185">Reference proteome</keyword>
<dbReference type="InterPro" id="IPR038653">
    <property type="entry name" value="Put_CMD_sf"/>
</dbReference>
<dbReference type="Gene3D" id="2.60.120.890">
    <property type="entry name" value="BT2081, beta-jelly-roll domain"/>
    <property type="match status" value="1"/>
</dbReference>
<organism evidence="2 3">
    <name type="scientific">Fibrobacter intestinalis</name>
    <dbReference type="NCBI Taxonomy" id="28122"/>
    <lineage>
        <taxon>Bacteria</taxon>
        <taxon>Pseudomonadati</taxon>
        <taxon>Fibrobacterota</taxon>
        <taxon>Fibrobacteria</taxon>
        <taxon>Fibrobacterales</taxon>
        <taxon>Fibrobacteraceae</taxon>
        <taxon>Fibrobacter</taxon>
    </lineage>
</organism>
<dbReference type="Gene3D" id="2.60.40.2340">
    <property type="match status" value="1"/>
</dbReference>
<sequence>MKRLLSFITKGLCGKISWIVLAAMLPVSFWACSADYDTFGTSDYCELKEISFMEQKGDPAIYSREHRMEFDLLEIPDSLDTWDSITIAGFDMSHFASLHLVDTEIGEFPKDSLALDSLAESVDYETSRLRKQTRIPISANQSVFLLVLSESGNKSIWQLNFSIPEKRVSSSSVNSSNSFSKSSSSSIAYNSSSSGLENPADSTLPEILSLFIAGKEAQIERESKTIHLDSLEYLADLTRLELSELTLSEGANADVTVGEYYDFGTGISVTVTGANGMTRTYFVKAGYQIPGSNLDVWKNNDVVPDSIWGNANTILTTTEKMTEGSVIGAKIITGAVLSKIASGSLYTADFNPNDISVLSMASTSTWPDGNELLDFGKPFKARPEYMEVKFSYKGSGDSCDVYILLENRTGDKNVNRKSSDVNKLVASAWFRSSSADGSGHVNPDVVSISDADENGLRTLLLKLQYGDPLPGSPIERSSVFNTSLQSKNAKAINNGLVQGSAEDLVTHVRIVFASSADGNHYKGVKGATLIIDSVRLIYGR</sequence>
<evidence type="ECO:0000259" key="1">
    <source>
        <dbReference type="Pfam" id="PF13201"/>
    </source>
</evidence>
<dbReference type="EMBL" id="FRAW01000002">
    <property type="protein sequence ID" value="SHK18814.1"/>
    <property type="molecule type" value="Genomic_DNA"/>
</dbReference>
<dbReference type="InterPro" id="IPR025112">
    <property type="entry name" value="PCMD"/>
</dbReference>
<protein>
    <submittedName>
        <fullName evidence="2">Putative carbohydrate metabolism domain-containing protein</fullName>
    </submittedName>
</protein>
<dbReference type="RefSeq" id="WP_073302068.1">
    <property type="nucleotide sequence ID" value="NZ_FRAW01000002.1"/>
</dbReference>
<evidence type="ECO:0000313" key="3">
    <source>
        <dbReference type="Proteomes" id="UP000184275"/>
    </source>
</evidence>
<dbReference type="AlphaFoldDB" id="A0A1M6QES3"/>
<dbReference type="Pfam" id="PF13201">
    <property type="entry name" value="PCMD"/>
    <property type="match status" value="1"/>
</dbReference>
<gene>
    <name evidence="2" type="ORF">SAMN05720469_10274</name>
</gene>
<name>A0A1M6QES3_9BACT</name>
<feature type="domain" description="Putative carbohydrate metabolism" evidence="1">
    <location>
        <begin position="323"/>
        <end position="537"/>
    </location>
</feature>
<evidence type="ECO:0000313" key="2">
    <source>
        <dbReference type="EMBL" id="SHK18814.1"/>
    </source>
</evidence>
<dbReference type="Proteomes" id="UP000184275">
    <property type="component" value="Unassembled WGS sequence"/>
</dbReference>